<dbReference type="STRING" id="82801.SAMN04488506_0949"/>
<dbReference type="RefSeq" id="WP_092480003.1">
    <property type="nucleotide sequence ID" value="NZ_FOXW01000003.1"/>
</dbReference>
<name>A0A1I5WKY2_9LACT</name>
<dbReference type="OrthoDB" id="2428465at2"/>
<evidence type="ECO:0000313" key="2">
    <source>
        <dbReference type="Proteomes" id="UP000199136"/>
    </source>
</evidence>
<dbReference type="Proteomes" id="UP000199136">
    <property type="component" value="Unassembled WGS sequence"/>
</dbReference>
<accession>A0A1I5WKY2</accession>
<proteinExistence type="predicted"/>
<protein>
    <submittedName>
        <fullName evidence="1">Uncharacterized protein</fullName>
    </submittedName>
</protein>
<keyword evidence="2" id="KW-1185">Reference proteome</keyword>
<reference evidence="1 2" key="1">
    <citation type="submission" date="2016-10" db="EMBL/GenBank/DDBJ databases">
        <authorList>
            <person name="de Groot N.N."/>
        </authorList>
    </citation>
    <scope>NUCLEOTIDE SEQUENCE [LARGE SCALE GENOMIC DNA]</scope>
    <source>
        <strain evidence="1 2">DSM 20581</strain>
    </source>
</reference>
<sequence>MKKITLLFSLFSLLAECSSISKTEAEKMVIEKYSNHLGTAKIISTEKENDDYYIQWENTENKERGTSKVSPDGEITIISAEIE</sequence>
<gene>
    <name evidence="1" type="ORF">SAMN04488506_0949</name>
</gene>
<dbReference type="EMBL" id="FOXW01000003">
    <property type="protein sequence ID" value="SFQ20463.1"/>
    <property type="molecule type" value="Genomic_DNA"/>
</dbReference>
<evidence type="ECO:0000313" key="1">
    <source>
        <dbReference type="EMBL" id="SFQ20463.1"/>
    </source>
</evidence>
<dbReference type="AlphaFoldDB" id="A0A1I5WKY2"/>
<organism evidence="1 2">
    <name type="scientific">Desemzia incerta</name>
    <dbReference type="NCBI Taxonomy" id="82801"/>
    <lineage>
        <taxon>Bacteria</taxon>
        <taxon>Bacillati</taxon>
        <taxon>Bacillota</taxon>
        <taxon>Bacilli</taxon>
        <taxon>Lactobacillales</taxon>
        <taxon>Carnobacteriaceae</taxon>
        <taxon>Desemzia</taxon>
    </lineage>
</organism>